<dbReference type="InterPro" id="IPR036208">
    <property type="entry name" value="VHL_sf"/>
</dbReference>
<keyword evidence="4" id="KW-1185">Reference proteome</keyword>
<name>A0ABN8IG68_9NEOP</name>
<proteinExistence type="inferred from homology"/>
<evidence type="ECO:0000313" key="3">
    <source>
        <dbReference type="EMBL" id="CAH2056913.1"/>
    </source>
</evidence>
<protein>
    <recommendedName>
        <fullName evidence="2">von Hippel-Lindau disease tumour suppressor beta domain-containing protein</fullName>
    </recommendedName>
</protein>
<feature type="domain" description="von Hippel-Lindau disease tumour suppressor beta" evidence="2">
    <location>
        <begin position="22"/>
        <end position="86"/>
    </location>
</feature>
<dbReference type="CDD" id="cd05468">
    <property type="entry name" value="pVHL"/>
    <property type="match status" value="1"/>
</dbReference>
<accession>A0ABN8IG68</accession>
<dbReference type="Proteomes" id="UP000837857">
    <property type="component" value="Chromosome 24"/>
</dbReference>
<sequence>MPERGENDLVYEADETGQRVLVRSTESIQRAYLRFTNRTSRPIDVWWRDFDGAKRHYTRMRPGTCFDVDTFITHPWEFTDVTTKESSC</sequence>
<organism evidence="3 4">
    <name type="scientific">Iphiclides podalirius</name>
    <name type="common">scarce swallowtail</name>
    <dbReference type="NCBI Taxonomy" id="110791"/>
    <lineage>
        <taxon>Eukaryota</taxon>
        <taxon>Metazoa</taxon>
        <taxon>Ecdysozoa</taxon>
        <taxon>Arthropoda</taxon>
        <taxon>Hexapoda</taxon>
        <taxon>Insecta</taxon>
        <taxon>Pterygota</taxon>
        <taxon>Neoptera</taxon>
        <taxon>Endopterygota</taxon>
        <taxon>Lepidoptera</taxon>
        <taxon>Glossata</taxon>
        <taxon>Ditrysia</taxon>
        <taxon>Papilionoidea</taxon>
        <taxon>Papilionidae</taxon>
        <taxon>Papilioninae</taxon>
        <taxon>Iphiclides</taxon>
    </lineage>
</organism>
<dbReference type="EMBL" id="OW152836">
    <property type="protein sequence ID" value="CAH2056913.1"/>
    <property type="molecule type" value="Genomic_DNA"/>
</dbReference>
<dbReference type="InterPro" id="IPR022772">
    <property type="entry name" value="VHL_tumour_suppress_b/a_dom"/>
</dbReference>
<evidence type="ECO:0000259" key="2">
    <source>
        <dbReference type="Pfam" id="PF01847"/>
    </source>
</evidence>
<reference evidence="3" key="1">
    <citation type="submission" date="2022-03" db="EMBL/GenBank/DDBJ databases">
        <authorList>
            <person name="Martin H S."/>
        </authorList>
    </citation>
    <scope>NUCLEOTIDE SEQUENCE</scope>
</reference>
<comment type="similarity">
    <text evidence="1">Belongs to the VHL family.</text>
</comment>
<evidence type="ECO:0000313" key="4">
    <source>
        <dbReference type="Proteomes" id="UP000837857"/>
    </source>
</evidence>
<dbReference type="InterPro" id="IPR037140">
    <property type="entry name" value="VHL_beta_dom_sf"/>
</dbReference>
<dbReference type="Gene3D" id="2.60.40.780">
    <property type="entry name" value="von Hippel-Lindau disease tumour suppressor, beta domain"/>
    <property type="match status" value="1"/>
</dbReference>
<feature type="non-terminal residue" evidence="3">
    <location>
        <position position="88"/>
    </location>
</feature>
<dbReference type="InterPro" id="IPR024053">
    <property type="entry name" value="VHL_beta_dom"/>
</dbReference>
<evidence type="ECO:0000256" key="1">
    <source>
        <dbReference type="ARBA" id="ARBA00010057"/>
    </source>
</evidence>
<dbReference type="Pfam" id="PF01847">
    <property type="entry name" value="VHL"/>
    <property type="match status" value="1"/>
</dbReference>
<dbReference type="SUPFAM" id="SSF49468">
    <property type="entry name" value="VHL"/>
    <property type="match status" value="1"/>
</dbReference>
<gene>
    <name evidence="3" type="ORF">IPOD504_LOCUS9855</name>
</gene>